<dbReference type="PANTHER" id="PTHR36845">
    <property type="entry name" value="HYDROLASE, PUTATIVE (AFU_ORTHOLOGUE AFUA_7G05090)-RELATED"/>
    <property type="match status" value="1"/>
</dbReference>
<protein>
    <submittedName>
        <fullName evidence="5">Glycoside hydrolase family 88 protein</fullName>
    </submittedName>
</protein>
<dbReference type="Proteomes" id="UP000516764">
    <property type="component" value="Chromosome"/>
</dbReference>
<feature type="binding site" evidence="4">
    <location>
        <position position="246"/>
    </location>
    <ligand>
        <name>substrate</name>
    </ligand>
</feature>
<dbReference type="InterPro" id="IPR008928">
    <property type="entry name" value="6-hairpin_glycosidase_sf"/>
</dbReference>
<dbReference type="OrthoDB" id="428577at2"/>
<feature type="binding site" evidence="4">
    <location>
        <position position="250"/>
    </location>
    <ligand>
        <name>substrate</name>
    </ligand>
</feature>
<dbReference type="AlphaFoldDB" id="A0A7L8AFU7"/>
<reference evidence="5 6" key="1">
    <citation type="journal article" date="2016" name="Int. J. Syst. Evol. Microbiol.">
        <title>Polaribacter haliotis sp. nov., isolated from the gut of abalone Haliotis discus hannai.</title>
        <authorList>
            <person name="Kim Y.O."/>
            <person name="Park I.S."/>
            <person name="Park S."/>
            <person name="Nam B.H."/>
            <person name="Park J.M."/>
            <person name="Kim D.G."/>
            <person name="Yoon J.H."/>
        </authorList>
    </citation>
    <scope>NUCLEOTIDE SEQUENCE [LARGE SCALE GENOMIC DNA]</scope>
    <source>
        <strain evidence="5 6">KCTC 52418</strain>
    </source>
</reference>
<feature type="binding site" evidence="4">
    <location>
        <position position="174"/>
    </location>
    <ligand>
        <name>substrate</name>
    </ligand>
</feature>
<evidence type="ECO:0000313" key="5">
    <source>
        <dbReference type="EMBL" id="QOD60689.1"/>
    </source>
</evidence>
<dbReference type="InterPro" id="IPR012341">
    <property type="entry name" value="6hp_glycosidase-like_sf"/>
</dbReference>
<evidence type="ECO:0000256" key="3">
    <source>
        <dbReference type="PIRSR" id="PIRSR610905-1"/>
    </source>
</evidence>
<evidence type="ECO:0000256" key="4">
    <source>
        <dbReference type="PIRSR" id="PIRSR610905-2"/>
    </source>
</evidence>
<feature type="binding site" evidence="4">
    <location>
        <position position="115"/>
    </location>
    <ligand>
        <name>substrate</name>
    </ligand>
</feature>
<feature type="binding site" evidence="4">
    <location>
        <position position="364"/>
    </location>
    <ligand>
        <name>substrate</name>
    </ligand>
</feature>
<name>A0A7L8AFU7_9FLAO</name>
<comment type="similarity">
    <text evidence="2">Belongs to the glycosyl hydrolase 88 family.</text>
</comment>
<feature type="active site" description="Proton donor" evidence="3">
    <location>
        <position position="174"/>
    </location>
</feature>
<evidence type="ECO:0000256" key="2">
    <source>
        <dbReference type="ARBA" id="ARBA00038358"/>
    </source>
</evidence>
<dbReference type="GO" id="GO:0000272">
    <property type="term" value="P:polysaccharide catabolic process"/>
    <property type="evidence" value="ECO:0007669"/>
    <property type="project" value="TreeGrafter"/>
</dbReference>
<dbReference type="SUPFAM" id="SSF48208">
    <property type="entry name" value="Six-hairpin glycosidases"/>
    <property type="match status" value="1"/>
</dbReference>
<sequence>MKKTKLVLIASFVLILLNSCKEDSIAKKSILEKIETQYSQLYDSATTKFDDNLFLPKTIKDNKLRLVSSYEWTSGFYPGSLWYLYELTKDSKWKDRALAYTKKLDTIQYWEGNHDVGFIIECSYGNAIKDTPSKDFDKIIVQTAKSLSTRFRPRAGIIQSWKKSSKWDCPVIIDNMMNLELLFHATKISGDSTYYNIAVSHADTTIKNHFRKDYSTYHVLDYDRETGGIVAKKTAQGYSDESAWARGQAWGLYGYTVCYRETKYPKYLEQAIKIADYLINHKNLPNDKIPYWDYDVPVEKDTPRDASAASITASALYELGHFTKDNKQLYLSFADEIMKSLNSPDYFAEEGTNKGFLLKHSVGSIPHGVEIDVPLNYADYYYLEALYRSKNLK</sequence>
<dbReference type="PANTHER" id="PTHR36845:SF1">
    <property type="entry name" value="HYDROLASE, PUTATIVE (AFU_ORTHOLOGUE AFUA_7G05090)-RELATED"/>
    <property type="match status" value="1"/>
</dbReference>
<dbReference type="InterPro" id="IPR010905">
    <property type="entry name" value="Glyco_hydro_88"/>
</dbReference>
<dbReference type="Gene3D" id="1.50.10.10">
    <property type="match status" value="1"/>
</dbReference>
<accession>A0A7L8AFU7</accession>
<proteinExistence type="inferred from homology"/>
<dbReference type="RefSeq" id="WP_088354255.1">
    <property type="nucleotide sequence ID" value="NZ_CP061813.1"/>
</dbReference>
<keyword evidence="6" id="KW-1185">Reference proteome</keyword>
<keyword evidence="1 5" id="KW-0378">Hydrolase</keyword>
<dbReference type="KEGG" id="phal:H9I45_15320"/>
<dbReference type="GO" id="GO:0052757">
    <property type="term" value="F:chondroitin hydrolase activity"/>
    <property type="evidence" value="ECO:0007669"/>
    <property type="project" value="TreeGrafter"/>
</dbReference>
<organism evidence="5 6">
    <name type="scientific">Polaribacter haliotis</name>
    <dbReference type="NCBI Taxonomy" id="1888915"/>
    <lineage>
        <taxon>Bacteria</taxon>
        <taxon>Pseudomonadati</taxon>
        <taxon>Bacteroidota</taxon>
        <taxon>Flavobacteriia</taxon>
        <taxon>Flavobacteriales</taxon>
        <taxon>Flavobacteriaceae</taxon>
    </lineage>
</organism>
<dbReference type="EMBL" id="CP061813">
    <property type="protein sequence ID" value="QOD60689.1"/>
    <property type="molecule type" value="Genomic_DNA"/>
</dbReference>
<gene>
    <name evidence="5" type="ORF">H9I45_15320</name>
</gene>
<dbReference type="InterPro" id="IPR052369">
    <property type="entry name" value="UG_Glycosaminoglycan_Hydrolase"/>
</dbReference>
<evidence type="ECO:0000256" key="1">
    <source>
        <dbReference type="ARBA" id="ARBA00022801"/>
    </source>
</evidence>
<dbReference type="Pfam" id="PF07470">
    <property type="entry name" value="Glyco_hydro_88"/>
    <property type="match status" value="1"/>
</dbReference>
<feature type="binding site" evidence="4">
    <location>
        <position position="234"/>
    </location>
    <ligand>
        <name>substrate</name>
    </ligand>
</feature>
<feature type="active site" description="Nucleophile" evidence="3">
    <location>
        <position position="115"/>
    </location>
</feature>
<evidence type="ECO:0000313" key="6">
    <source>
        <dbReference type="Proteomes" id="UP000516764"/>
    </source>
</evidence>